<organism evidence="3 4">
    <name type="scientific">Calothrix parietina FACHB-288</name>
    <dbReference type="NCBI Taxonomy" id="2692896"/>
    <lineage>
        <taxon>Bacteria</taxon>
        <taxon>Bacillati</taxon>
        <taxon>Cyanobacteriota</taxon>
        <taxon>Cyanophyceae</taxon>
        <taxon>Nostocales</taxon>
        <taxon>Calotrichaceae</taxon>
        <taxon>Calothrix</taxon>
    </lineage>
</organism>
<dbReference type="RefSeq" id="WP_190548036.1">
    <property type="nucleotide sequence ID" value="NZ_CAWPNO010000087.1"/>
</dbReference>
<dbReference type="SUPFAM" id="SSF52058">
    <property type="entry name" value="L domain-like"/>
    <property type="match status" value="1"/>
</dbReference>
<sequence length="393" mass="44838">MEQLQNLLSQEPTKETWEQLIEFLDNWSDEASLSTALDYAEQQLDEWPDYLRAAPSQQWTAIQNGASLPPWWKLVRHIEIGEDDNILEPFPVEALQNITSIKLVNCDLLPEDLYLLARLNKLGTLDWYDLIDSLDEWPEDEQISEILDYAEEQLADWSDEDREAPQENWKAIREGAPIPRWWRLVRHLELGEYDNSELSPIEAFINLTSLEFNGINLGSLEILTELTKLTSLKLVDDLIPFSIEPLSKLTQLRYLRLTLAELTDLDGLDELKNLEYLDLSDNNGLTNIDSLAVLNKLTWLSLEDCEELNDLTPLSTLTKLKTLDLSNCKSLTDISSLAGLNQLESLYLKGCDALTDISPLANLHALRKLDISDCDAITDLSPLESLSNCRIRQ</sequence>
<dbReference type="InterPro" id="IPR050836">
    <property type="entry name" value="SDS22/Internalin_LRR"/>
</dbReference>
<comment type="caution">
    <text evidence="3">The sequence shown here is derived from an EMBL/GenBank/DDBJ whole genome shotgun (WGS) entry which is preliminary data.</text>
</comment>
<keyword evidence="2" id="KW-0677">Repeat</keyword>
<gene>
    <name evidence="3" type="ORF">H6G24_26935</name>
</gene>
<reference evidence="3 4" key="1">
    <citation type="journal article" date="2020" name="ISME J.">
        <title>Comparative genomics reveals insights into cyanobacterial evolution and habitat adaptation.</title>
        <authorList>
            <person name="Chen M.Y."/>
            <person name="Teng W.K."/>
            <person name="Zhao L."/>
            <person name="Hu C.X."/>
            <person name="Zhou Y.K."/>
            <person name="Han B.P."/>
            <person name="Song L.R."/>
            <person name="Shu W.S."/>
        </authorList>
    </citation>
    <scope>NUCLEOTIDE SEQUENCE [LARGE SCALE GENOMIC DNA]</scope>
    <source>
        <strain evidence="3 4">FACHB-288</strain>
    </source>
</reference>
<dbReference type="PANTHER" id="PTHR46652">
    <property type="entry name" value="LEUCINE-RICH REPEAT AND IQ DOMAIN-CONTAINING PROTEIN 1-RELATED"/>
    <property type="match status" value="1"/>
</dbReference>
<dbReference type="InterPro" id="IPR025875">
    <property type="entry name" value="Leu-rich_rpt_4"/>
</dbReference>
<evidence type="ECO:0000313" key="3">
    <source>
        <dbReference type="EMBL" id="MBD2199072.1"/>
    </source>
</evidence>
<keyword evidence="1" id="KW-0433">Leucine-rich repeat</keyword>
<dbReference type="InterPro" id="IPR032675">
    <property type="entry name" value="LRR_dom_sf"/>
</dbReference>
<dbReference type="InterPro" id="IPR001611">
    <property type="entry name" value="Leu-rich_rpt"/>
</dbReference>
<dbReference type="EMBL" id="JACJQH010000052">
    <property type="protein sequence ID" value="MBD2199072.1"/>
    <property type="molecule type" value="Genomic_DNA"/>
</dbReference>
<dbReference type="SMART" id="SM00367">
    <property type="entry name" value="LRR_CC"/>
    <property type="match status" value="3"/>
</dbReference>
<proteinExistence type="predicted"/>
<accession>A0ABR8AKD5</accession>
<evidence type="ECO:0000256" key="1">
    <source>
        <dbReference type="ARBA" id="ARBA00022614"/>
    </source>
</evidence>
<evidence type="ECO:0000256" key="2">
    <source>
        <dbReference type="ARBA" id="ARBA00022737"/>
    </source>
</evidence>
<dbReference type="InterPro" id="IPR006553">
    <property type="entry name" value="Leu-rich_rpt_Cys-con_subtyp"/>
</dbReference>
<keyword evidence="4" id="KW-1185">Reference proteome</keyword>
<dbReference type="PROSITE" id="PS51450">
    <property type="entry name" value="LRR"/>
    <property type="match status" value="2"/>
</dbReference>
<name>A0ABR8AKD5_9CYAN</name>
<dbReference type="Pfam" id="PF12799">
    <property type="entry name" value="LRR_4"/>
    <property type="match status" value="2"/>
</dbReference>
<dbReference type="Gene3D" id="3.80.10.10">
    <property type="entry name" value="Ribonuclease Inhibitor"/>
    <property type="match status" value="2"/>
</dbReference>
<dbReference type="PANTHER" id="PTHR46652:SF3">
    <property type="entry name" value="LEUCINE-RICH REPEAT-CONTAINING PROTEIN 9"/>
    <property type="match status" value="1"/>
</dbReference>
<dbReference type="Proteomes" id="UP000658514">
    <property type="component" value="Unassembled WGS sequence"/>
</dbReference>
<protein>
    <submittedName>
        <fullName evidence="3">Leucine-rich repeat domain-containing protein</fullName>
    </submittedName>
</protein>
<evidence type="ECO:0000313" key="4">
    <source>
        <dbReference type="Proteomes" id="UP000658514"/>
    </source>
</evidence>